<protein>
    <submittedName>
        <fullName evidence="2">Uncharacterized protein</fullName>
    </submittedName>
</protein>
<organism evidence="2 3">
    <name type="scientific">Gimesia panareensis</name>
    <dbReference type="NCBI Taxonomy" id="2527978"/>
    <lineage>
        <taxon>Bacteria</taxon>
        <taxon>Pseudomonadati</taxon>
        <taxon>Planctomycetota</taxon>
        <taxon>Planctomycetia</taxon>
        <taxon>Planctomycetales</taxon>
        <taxon>Planctomycetaceae</taxon>
        <taxon>Gimesia</taxon>
    </lineage>
</organism>
<dbReference type="RefSeq" id="WP_145454553.1">
    <property type="nucleotide sequence ID" value="NZ_CP036317.1"/>
</dbReference>
<dbReference type="OrthoDB" id="271135at2"/>
<dbReference type="AlphaFoldDB" id="A0A518FKA8"/>
<feature type="region of interest" description="Disordered" evidence="1">
    <location>
        <begin position="86"/>
        <end position="107"/>
    </location>
</feature>
<sequence>MTGYHEDDPRTQFQTCPGCQADIVRDSTSCEFCQCEFDFEHPGEEQNMRLASTEEEVTTDPNTNCLVFLTLNIATTIVSLLASSLAEPPSGRLSPPATPRVSAEQQENMIRFLQEQSRARVEDLSERLKYGMTAQQTEHKPVRF</sequence>
<gene>
    <name evidence="2" type="ORF">Pan153_13720</name>
</gene>
<evidence type="ECO:0000256" key="1">
    <source>
        <dbReference type="SAM" id="MobiDB-lite"/>
    </source>
</evidence>
<proteinExistence type="predicted"/>
<evidence type="ECO:0000313" key="3">
    <source>
        <dbReference type="Proteomes" id="UP000320839"/>
    </source>
</evidence>
<accession>A0A518FKA8</accession>
<dbReference type="EMBL" id="CP036317">
    <property type="protein sequence ID" value="QDV16740.1"/>
    <property type="molecule type" value="Genomic_DNA"/>
</dbReference>
<name>A0A518FKA8_9PLAN</name>
<evidence type="ECO:0000313" key="2">
    <source>
        <dbReference type="EMBL" id="QDV16740.1"/>
    </source>
</evidence>
<dbReference type="Proteomes" id="UP000320839">
    <property type="component" value="Chromosome"/>
</dbReference>
<reference evidence="2 3" key="1">
    <citation type="submission" date="2019-02" db="EMBL/GenBank/DDBJ databases">
        <title>Deep-cultivation of Planctomycetes and their phenomic and genomic characterization uncovers novel biology.</title>
        <authorList>
            <person name="Wiegand S."/>
            <person name="Jogler M."/>
            <person name="Boedeker C."/>
            <person name="Pinto D."/>
            <person name="Vollmers J."/>
            <person name="Rivas-Marin E."/>
            <person name="Kohn T."/>
            <person name="Peeters S.H."/>
            <person name="Heuer A."/>
            <person name="Rast P."/>
            <person name="Oberbeckmann S."/>
            <person name="Bunk B."/>
            <person name="Jeske O."/>
            <person name="Meyerdierks A."/>
            <person name="Storesund J.E."/>
            <person name="Kallscheuer N."/>
            <person name="Luecker S."/>
            <person name="Lage O.M."/>
            <person name="Pohl T."/>
            <person name="Merkel B.J."/>
            <person name="Hornburger P."/>
            <person name="Mueller R.-W."/>
            <person name="Bruemmer F."/>
            <person name="Labrenz M."/>
            <person name="Spormann A.M."/>
            <person name="Op den Camp H."/>
            <person name="Overmann J."/>
            <person name="Amann R."/>
            <person name="Jetten M.S.M."/>
            <person name="Mascher T."/>
            <person name="Medema M.H."/>
            <person name="Devos D.P."/>
            <person name="Kaster A.-K."/>
            <person name="Ovreas L."/>
            <person name="Rohde M."/>
            <person name="Galperin M.Y."/>
            <person name="Jogler C."/>
        </authorList>
    </citation>
    <scope>NUCLEOTIDE SEQUENCE [LARGE SCALE GENOMIC DNA]</scope>
    <source>
        <strain evidence="2 3">Pan153</strain>
    </source>
</reference>